<dbReference type="InterPro" id="IPR000788">
    <property type="entry name" value="RNR_lg_C"/>
</dbReference>
<evidence type="ECO:0000256" key="4">
    <source>
        <dbReference type="ARBA" id="ARBA00022634"/>
    </source>
</evidence>
<keyword evidence="3 13" id="KW-0846">Cobalamin</keyword>
<comment type="caution">
    <text evidence="15">The sequence shown here is derived from an EMBL/GenBank/DDBJ whole genome shotgun (WGS) entry which is preliminary data.</text>
</comment>
<protein>
    <recommendedName>
        <fullName evidence="13">Vitamin B12-dependent ribonucleotide reductase</fullName>
        <ecNumber evidence="13">1.17.4.1</ecNumber>
    </recommendedName>
</protein>
<evidence type="ECO:0000256" key="13">
    <source>
        <dbReference type="RuleBase" id="RU364064"/>
    </source>
</evidence>
<dbReference type="Pfam" id="PF02867">
    <property type="entry name" value="Ribonuc_red_lgC"/>
    <property type="match status" value="1"/>
</dbReference>
<dbReference type="PANTHER" id="PTHR43371:SF1">
    <property type="entry name" value="RIBONUCLEOSIDE-DIPHOSPHATE REDUCTASE"/>
    <property type="match status" value="1"/>
</dbReference>
<keyword evidence="6 12" id="KW-0067">ATP-binding</keyword>
<comment type="catalytic activity">
    <reaction evidence="11 13">
        <text>a 2'-deoxyribonucleoside 5'-diphosphate + [thioredoxin]-disulfide + H2O = a ribonucleoside 5'-diphosphate + [thioredoxin]-dithiol</text>
        <dbReference type="Rhea" id="RHEA:23252"/>
        <dbReference type="Rhea" id="RHEA-COMP:10698"/>
        <dbReference type="Rhea" id="RHEA-COMP:10700"/>
        <dbReference type="ChEBI" id="CHEBI:15377"/>
        <dbReference type="ChEBI" id="CHEBI:29950"/>
        <dbReference type="ChEBI" id="CHEBI:50058"/>
        <dbReference type="ChEBI" id="CHEBI:57930"/>
        <dbReference type="ChEBI" id="CHEBI:73316"/>
        <dbReference type="EC" id="1.17.4.1"/>
    </reaction>
</comment>
<keyword evidence="4 13" id="KW-0237">DNA synthesis</keyword>
<evidence type="ECO:0000256" key="9">
    <source>
        <dbReference type="ARBA" id="ARBA00023157"/>
    </source>
</evidence>
<dbReference type="GO" id="GO:0031419">
    <property type="term" value="F:cobalamin binding"/>
    <property type="evidence" value="ECO:0007669"/>
    <property type="project" value="UniProtKB-KW"/>
</dbReference>
<keyword evidence="8" id="KW-0215">Deoxyribonucleotide synthesis</keyword>
<dbReference type="CDD" id="cd02888">
    <property type="entry name" value="RNR_II_dimer"/>
    <property type="match status" value="1"/>
</dbReference>
<dbReference type="InterPro" id="IPR005144">
    <property type="entry name" value="ATP-cone_dom"/>
</dbReference>
<keyword evidence="10 13" id="KW-0170">Cobalt</keyword>
<dbReference type="Pfam" id="PF00317">
    <property type="entry name" value="Ribonuc_red_lgN"/>
    <property type="match status" value="1"/>
</dbReference>
<dbReference type="UniPathway" id="UPA00326"/>
<gene>
    <name evidence="15" type="ORF">AUJ66_00215</name>
</gene>
<dbReference type="EC" id="1.17.4.1" evidence="13"/>
<organism evidence="15 16">
    <name type="scientific">Candidatus Desantisbacteria bacterium CG1_02_38_46</name>
    <dbReference type="NCBI Taxonomy" id="1817893"/>
    <lineage>
        <taxon>Bacteria</taxon>
        <taxon>Candidatus Desantisiibacteriota</taxon>
    </lineage>
</organism>
<dbReference type="GO" id="GO:0009263">
    <property type="term" value="P:deoxyribonucleotide biosynthetic process"/>
    <property type="evidence" value="ECO:0007669"/>
    <property type="project" value="UniProtKB-KW"/>
</dbReference>
<dbReference type="EMBL" id="MNUO01000003">
    <property type="protein sequence ID" value="OIN98817.1"/>
    <property type="molecule type" value="Genomic_DNA"/>
</dbReference>
<dbReference type="PANTHER" id="PTHR43371">
    <property type="entry name" value="VITAMIN B12-DEPENDENT RIBONUCLEOTIDE REDUCTASE"/>
    <property type="match status" value="1"/>
</dbReference>
<evidence type="ECO:0000256" key="7">
    <source>
        <dbReference type="ARBA" id="ARBA00023002"/>
    </source>
</evidence>
<dbReference type="InterPro" id="IPR050862">
    <property type="entry name" value="RdRp_reductase_class-2"/>
</dbReference>
<evidence type="ECO:0000256" key="11">
    <source>
        <dbReference type="ARBA" id="ARBA00047754"/>
    </source>
</evidence>
<dbReference type="AlphaFoldDB" id="A0A1J4SHA6"/>
<evidence type="ECO:0000256" key="12">
    <source>
        <dbReference type="PROSITE-ProRule" id="PRU00492"/>
    </source>
</evidence>
<dbReference type="Gene3D" id="3.20.70.20">
    <property type="match status" value="1"/>
</dbReference>
<name>A0A1J4SHA6_9BACT</name>
<feature type="domain" description="ATP-cone" evidence="14">
    <location>
        <begin position="5"/>
        <end position="104"/>
    </location>
</feature>
<dbReference type="PRINTS" id="PR01183">
    <property type="entry name" value="RIBORDTASEM1"/>
</dbReference>
<evidence type="ECO:0000256" key="3">
    <source>
        <dbReference type="ARBA" id="ARBA00022628"/>
    </source>
</evidence>
<keyword evidence="5 12" id="KW-0547">Nucleotide-binding</keyword>
<dbReference type="NCBIfam" id="TIGR02504">
    <property type="entry name" value="NrdJ_Z"/>
    <property type="match status" value="1"/>
</dbReference>
<dbReference type="GO" id="GO:0005524">
    <property type="term" value="F:ATP binding"/>
    <property type="evidence" value="ECO:0007669"/>
    <property type="project" value="UniProtKB-UniRule"/>
</dbReference>
<comment type="similarity">
    <text evidence="2 13">Belongs to the ribonucleoside diphosphate reductase class-2 family.</text>
</comment>
<dbReference type="SUPFAM" id="SSF48168">
    <property type="entry name" value="R1 subunit of ribonucleotide reductase, N-terminal domain"/>
    <property type="match status" value="1"/>
</dbReference>
<dbReference type="FunFam" id="3.20.70.20:FF:000018">
    <property type="entry name" value="Vitamin B12-dependent ribonucleotide reductase"/>
    <property type="match status" value="1"/>
</dbReference>
<dbReference type="InterPro" id="IPR013344">
    <property type="entry name" value="RNR_NrdJ/NrdZ"/>
</dbReference>
<dbReference type="Proteomes" id="UP000182278">
    <property type="component" value="Unassembled WGS sequence"/>
</dbReference>
<evidence type="ECO:0000256" key="6">
    <source>
        <dbReference type="ARBA" id="ARBA00022840"/>
    </source>
</evidence>
<sequence length="709" mass="79192">MIKIEKISKRDGSTVRFEPTKIAAAIFKAFSSQGSGDARLAKDLALEVISLMEQCSILPEKAVQMKVPTVEDIQDIVEKVLIRHGYPEVAKSYILYRYRRNELREAKQVIGVTDDLKLSVNAIQVLKRRYLLRDNRRNVLETPTQMFHRVARAIAEVEKIYARGSDVHKLEDEFYKSMSNMEFLPNSPTLMNAGTTLGQLSACFVLPVEDSIEGIFQAAKEMALIHQSGGGTGFSFSRLRPAGDIVQSTRGVASGPISFMRIFDTATDVVKQGGRRRGANMGVLCVEHPDIIDFISAKGKENVLNNFNLSVAVTNRFMTAVERGETHQLINPRNGRVVRELPARSLFDLIVNMAWRIGDPGLLFIDEINRHNPTPGAGLIESTNPCGEQTLLPYESCNLGSINLAKIVEDGKLNWEKLKKLVHLCVHFLDNVIDANKFPLPQIEKITKANRKIGLGIMGFAETLIKLGIPYDSEEAISTARKLMKFIREEARNKSQQLADERGSFPNFPGSIWKKKDYRQMRNATLTTIAPTGSISIIAGCSSGIEPLFAISYGRNIMEGMRLLEVNPLFEEIARKRGFYSKELMGEIARKGSVQEIEGVPQDIRRLFVTAMDIEPKWHVQMQAAFQKYVDNAVSKTVNLHSEASPDDVRNIFLLSFKLKCKGVTVYRYGSKSQQVLYLGIYSRDSTGEEHVSADAEYAGGCPATICPF</sequence>
<evidence type="ECO:0000313" key="16">
    <source>
        <dbReference type="Proteomes" id="UP000182278"/>
    </source>
</evidence>
<proteinExistence type="inferred from homology"/>
<keyword evidence="9" id="KW-1015">Disulfide bond</keyword>
<evidence type="ECO:0000259" key="14">
    <source>
        <dbReference type="PROSITE" id="PS51161"/>
    </source>
</evidence>
<comment type="function">
    <text evidence="13">Catalyzes the reduction of ribonucleotides to deoxyribonucleotides. May function to provide a pool of deoxyribonucleotide precursors for DNA repair during oxygen limitation and/or for immediate growth after restoration of oxygen.</text>
</comment>
<evidence type="ECO:0000256" key="8">
    <source>
        <dbReference type="ARBA" id="ARBA00023116"/>
    </source>
</evidence>
<dbReference type="PROSITE" id="PS51161">
    <property type="entry name" value="ATP_CONE"/>
    <property type="match status" value="1"/>
</dbReference>
<keyword evidence="7 13" id="KW-0560">Oxidoreductase</keyword>
<dbReference type="GO" id="GO:0004748">
    <property type="term" value="F:ribonucleoside-diphosphate reductase activity, thioredoxin disulfide as acceptor"/>
    <property type="evidence" value="ECO:0007669"/>
    <property type="project" value="UniProtKB-EC"/>
</dbReference>
<evidence type="ECO:0000313" key="15">
    <source>
        <dbReference type="EMBL" id="OIN98817.1"/>
    </source>
</evidence>
<dbReference type="InterPro" id="IPR013509">
    <property type="entry name" value="RNR_lsu_N"/>
</dbReference>
<reference evidence="15 16" key="1">
    <citation type="journal article" date="2016" name="Environ. Microbiol.">
        <title>Genomic resolution of a cold subsurface aquifer community provides metabolic insights for novel microbes adapted to high CO concentrations.</title>
        <authorList>
            <person name="Probst A.J."/>
            <person name="Castelle C.J."/>
            <person name="Singh A."/>
            <person name="Brown C.T."/>
            <person name="Anantharaman K."/>
            <person name="Sharon I."/>
            <person name="Hug L.A."/>
            <person name="Burstein D."/>
            <person name="Emerson J.B."/>
            <person name="Thomas B.C."/>
            <person name="Banfield J.F."/>
        </authorList>
    </citation>
    <scope>NUCLEOTIDE SEQUENCE [LARGE SCALE GENOMIC DNA]</scope>
    <source>
        <strain evidence="15">CG1_02_38_46</strain>
    </source>
</reference>
<dbReference type="STRING" id="1817893.AUJ66_00215"/>
<dbReference type="GO" id="GO:0071897">
    <property type="term" value="P:DNA biosynthetic process"/>
    <property type="evidence" value="ECO:0007669"/>
    <property type="project" value="UniProtKB-KW"/>
</dbReference>
<evidence type="ECO:0000256" key="2">
    <source>
        <dbReference type="ARBA" id="ARBA00007405"/>
    </source>
</evidence>
<dbReference type="SUPFAM" id="SSF51998">
    <property type="entry name" value="PFL-like glycyl radical enzymes"/>
    <property type="match status" value="1"/>
</dbReference>
<evidence type="ECO:0000256" key="1">
    <source>
        <dbReference type="ARBA" id="ARBA00001922"/>
    </source>
</evidence>
<dbReference type="Pfam" id="PF03477">
    <property type="entry name" value="ATP-cone"/>
    <property type="match status" value="1"/>
</dbReference>
<evidence type="ECO:0000256" key="10">
    <source>
        <dbReference type="ARBA" id="ARBA00023285"/>
    </source>
</evidence>
<dbReference type="NCBIfam" id="NF006417">
    <property type="entry name" value="PRK08665.1"/>
    <property type="match status" value="1"/>
</dbReference>
<accession>A0A1J4SHA6</accession>
<dbReference type="InterPro" id="IPR008926">
    <property type="entry name" value="RNR_R1-su_N"/>
</dbReference>
<evidence type="ECO:0000256" key="5">
    <source>
        <dbReference type="ARBA" id="ARBA00022741"/>
    </source>
</evidence>
<comment type="cofactor">
    <cofactor evidence="1 13">
        <name>adenosylcob(III)alamin</name>
        <dbReference type="ChEBI" id="CHEBI:18408"/>
    </cofactor>
</comment>